<dbReference type="KEGG" id="dmm:dnm_063960"/>
<accession>A0A975BRN6</accession>
<protein>
    <submittedName>
        <fullName evidence="2">Uncharacterized protein</fullName>
    </submittedName>
</protein>
<evidence type="ECO:0000256" key="1">
    <source>
        <dbReference type="SAM" id="Phobius"/>
    </source>
</evidence>
<gene>
    <name evidence="2" type="ORF">dnm_063960</name>
</gene>
<evidence type="ECO:0000313" key="3">
    <source>
        <dbReference type="Proteomes" id="UP000663722"/>
    </source>
</evidence>
<reference evidence="2" key="1">
    <citation type="journal article" date="2021" name="Microb. Physiol.">
        <title>Proteogenomic Insights into the Physiology of Marine, Sulfate-Reducing, Filamentous Desulfonema limicola and Desulfonema magnum.</title>
        <authorList>
            <person name="Schnaars V."/>
            <person name="Wohlbrand L."/>
            <person name="Scheve S."/>
            <person name="Hinrichs C."/>
            <person name="Reinhardt R."/>
            <person name="Rabus R."/>
        </authorList>
    </citation>
    <scope>NUCLEOTIDE SEQUENCE</scope>
    <source>
        <strain evidence="2">4be13</strain>
    </source>
</reference>
<keyword evidence="1" id="KW-0472">Membrane</keyword>
<dbReference type="EMBL" id="CP061800">
    <property type="protein sequence ID" value="QTA90335.1"/>
    <property type="molecule type" value="Genomic_DNA"/>
</dbReference>
<organism evidence="2 3">
    <name type="scientific">Desulfonema magnum</name>
    <dbReference type="NCBI Taxonomy" id="45655"/>
    <lineage>
        <taxon>Bacteria</taxon>
        <taxon>Pseudomonadati</taxon>
        <taxon>Thermodesulfobacteriota</taxon>
        <taxon>Desulfobacteria</taxon>
        <taxon>Desulfobacterales</taxon>
        <taxon>Desulfococcaceae</taxon>
        <taxon>Desulfonema</taxon>
    </lineage>
</organism>
<feature type="transmembrane region" description="Helical" evidence="1">
    <location>
        <begin position="21"/>
        <end position="37"/>
    </location>
</feature>
<sequence length="38" mass="4400">MNTANGRTWVCKSDGNQMKNASFLFFLIRIFNLILTFS</sequence>
<keyword evidence="1" id="KW-1133">Transmembrane helix</keyword>
<keyword evidence="1" id="KW-0812">Transmembrane</keyword>
<name>A0A975BRN6_9BACT</name>
<proteinExistence type="predicted"/>
<keyword evidence="3" id="KW-1185">Reference proteome</keyword>
<dbReference type="Proteomes" id="UP000663722">
    <property type="component" value="Chromosome"/>
</dbReference>
<evidence type="ECO:0000313" key="2">
    <source>
        <dbReference type="EMBL" id="QTA90335.1"/>
    </source>
</evidence>
<dbReference type="AlphaFoldDB" id="A0A975BRN6"/>